<comment type="caution">
    <text evidence="1">The sequence shown here is derived from an EMBL/GenBank/DDBJ whole genome shotgun (WGS) entry which is preliminary data.</text>
</comment>
<evidence type="ECO:0000313" key="1">
    <source>
        <dbReference type="EMBL" id="RYR08800.1"/>
    </source>
</evidence>
<name>A0A444Z3Q9_ARAHY</name>
<proteinExistence type="predicted"/>
<dbReference type="EMBL" id="SDMP01000015">
    <property type="protein sequence ID" value="RYR08800.1"/>
    <property type="molecule type" value="Genomic_DNA"/>
</dbReference>
<organism evidence="1 2">
    <name type="scientific">Arachis hypogaea</name>
    <name type="common">Peanut</name>
    <dbReference type="NCBI Taxonomy" id="3818"/>
    <lineage>
        <taxon>Eukaryota</taxon>
        <taxon>Viridiplantae</taxon>
        <taxon>Streptophyta</taxon>
        <taxon>Embryophyta</taxon>
        <taxon>Tracheophyta</taxon>
        <taxon>Spermatophyta</taxon>
        <taxon>Magnoliopsida</taxon>
        <taxon>eudicotyledons</taxon>
        <taxon>Gunneridae</taxon>
        <taxon>Pentapetalae</taxon>
        <taxon>rosids</taxon>
        <taxon>fabids</taxon>
        <taxon>Fabales</taxon>
        <taxon>Fabaceae</taxon>
        <taxon>Papilionoideae</taxon>
        <taxon>50 kb inversion clade</taxon>
        <taxon>dalbergioids sensu lato</taxon>
        <taxon>Dalbergieae</taxon>
        <taxon>Pterocarpus clade</taxon>
        <taxon>Arachis</taxon>
    </lineage>
</organism>
<protein>
    <submittedName>
        <fullName evidence="1">Uncharacterized protein</fullName>
    </submittedName>
</protein>
<dbReference type="Proteomes" id="UP000289738">
    <property type="component" value="Chromosome B05"/>
</dbReference>
<sequence length="126" mass="15039">MFNFLVVIYTHLKWVFEFLLYYPFYKLYDSHYNYLPIIGGDPSVCHHHGSEERVDCAVCLCNIGEGEEITVLRQFMRPRRTITELGADVLFFEFCSIRNNDRETWWIRCKLLANLPFMAYKPKSQV</sequence>
<dbReference type="AlphaFoldDB" id="A0A444Z3Q9"/>
<dbReference type="STRING" id="3818.A0A444Z3Q9"/>
<reference evidence="1 2" key="1">
    <citation type="submission" date="2019-01" db="EMBL/GenBank/DDBJ databases">
        <title>Sequencing of cultivated peanut Arachis hypogaea provides insights into genome evolution and oil improvement.</title>
        <authorList>
            <person name="Chen X."/>
        </authorList>
    </citation>
    <scope>NUCLEOTIDE SEQUENCE [LARGE SCALE GENOMIC DNA]</scope>
    <source>
        <strain evidence="2">cv. Fuhuasheng</strain>
        <tissue evidence="1">Leaves</tissue>
    </source>
</reference>
<accession>A0A444Z3Q9</accession>
<gene>
    <name evidence="1" type="ORF">Ahy_B05g076640</name>
</gene>
<evidence type="ECO:0000313" key="2">
    <source>
        <dbReference type="Proteomes" id="UP000289738"/>
    </source>
</evidence>
<keyword evidence="2" id="KW-1185">Reference proteome</keyword>